<dbReference type="InterPro" id="IPR001453">
    <property type="entry name" value="MoaB/Mog_dom"/>
</dbReference>
<dbReference type="EMBL" id="CP014525">
    <property type="protein sequence ID" value="AMW34473.1"/>
    <property type="molecule type" value="Genomic_DNA"/>
</dbReference>
<reference evidence="2 3" key="1">
    <citation type="submission" date="2016-02" db="EMBL/GenBank/DDBJ databases">
        <title>Complete Genome of H5569, the type strain of the newly described species Haematospirillium jordaniae.</title>
        <authorList>
            <person name="Nicholson A.C."/>
            <person name="Humrighouse B.W."/>
            <person name="Loparov V."/>
            <person name="McQuiston J.R."/>
        </authorList>
    </citation>
    <scope>NUCLEOTIDE SEQUENCE [LARGE SCALE GENOMIC DNA]</scope>
    <source>
        <strain evidence="2 3">H5569</strain>
    </source>
</reference>
<dbReference type="Pfam" id="PF24102">
    <property type="entry name" value="FLAD1_M"/>
    <property type="match status" value="1"/>
</dbReference>
<dbReference type="AlphaFoldDB" id="A0A143DDX4"/>
<evidence type="ECO:0000313" key="3">
    <source>
        <dbReference type="Proteomes" id="UP000076066"/>
    </source>
</evidence>
<name>A0A143DDX4_9PROT</name>
<dbReference type="InterPro" id="IPR036425">
    <property type="entry name" value="MoaB/Mog-like_dom_sf"/>
</dbReference>
<dbReference type="Proteomes" id="UP000076066">
    <property type="component" value="Chromosome"/>
</dbReference>
<dbReference type="KEGG" id="hjo:AY555_03930"/>
<dbReference type="Pfam" id="PF00994">
    <property type="entry name" value="MoCF_biosynth"/>
    <property type="match status" value="1"/>
</dbReference>
<dbReference type="PANTHER" id="PTHR13939">
    <property type="entry name" value="NICOTINAMIDE-NUCLEOTIDE AMIDOHYDROLASE PNCC"/>
    <property type="match status" value="1"/>
</dbReference>
<dbReference type="PANTHER" id="PTHR13939:SF0">
    <property type="entry name" value="NMN AMIDOHYDROLASE-LIKE PROTEIN YFAY"/>
    <property type="match status" value="1"/>
</dbReference>
<dbReference type="SMART" id="SM00852">
    <property type="entry name" value="MoCF_biosynth"/>
    <property type="match status" value="1"/>
</dbReference>
<dbReference type="InterPro" id="IPR050101">
    <property type="entry name" value="CinA"/>
</dbReference>
<evidence type="ECO:0000259" key="1">
    <source>
        <dbReference type="SMART" id="SM00852"/>
    </source>
</evidence>
<gene>
    <name evidence="2" type="ORF">AY555_03930</name>
</gene>
<keyword evidence="3" id="KW-1185">Reference proteome</keyword>
<protein>
    <submittedName>
        <fullName evidence="2">Molybdopterin-binding protein</fullName>
    </submittedName>
</protein>
<proteinExistence type="predicted"/>
<evidence type="ECO:0000313" key="2">
    <source>
        <dbReference type="EMBL" id="AMW34473.1"/>
    </source>
</evidence>
<dbReference type="Gene3D" id="3.40.980.10">
    <property type="entry name" value="MoaB/Mog-like domain"/>
    <property type="match status" value="1"/>
</dbReference>
<sequence length="256" mass="26514">MPDRTACVLVIGNEVLSGRTRDANIPMLATGLAGLGIALREARIIPDVHEAIVSALHDVRDRFDLVFTTGGIGPTHDDITAEAVSAAFGVELEQNPDAVKRLRDYYGPEHLTPARLRMARIPSGAALLDNPVSAAPGFCIGNVYVLAGVPRIAAACFDLLKPGLAGGAAIISRAVSAAVRESDLAVSLGGIQASFPDVDIGSYPFMTPTGYGVSIVARGTDPERLDQAAAAVADAMRALGVEPFFADHAAAADESS</sequence>
<dbReference type="RefSeq" id="WP_066133729.1">
    <property type="nucleotide sequence ID" value="NZ_CP014525.1"/>
</dbReference>
<dbReference type="InterPro" id="IPR056596">
    <property type="entry name" value="FLAD1_M"/>
</dbReference>
<dbReference type="CDD" id="cd00885">
    <property type="entry name" value="cinA"/>
    <property type="match status" value="1"/>
</dbReference>
<feature type="domain" description="MoaB/Mog" evidence="1">
    <location>
        <begin position="7"/>
        <end position="168"/>
    </location>
</feature>
<dbReference type="STRING" id="1549855.AY555_03930"/>
<dbReference type="GeneID" id="53316298"/>
<dbReference type="OrthoDB" id="9801454at2"/>
<organism evidence="2 3">
    <name type="scientific">Haematospirillum jordaniae</name>
    <dbReference type="NCBI Taxonomy" id="1549855"/>
    <lineage>
        <taxon>Bacteria</taxon>
        <taxon>Pseudomonadati</taxon>
        <taxon>Pseudomonadota</taxon>
        <taxon>Alphaproteobacteria</taxon>
        <taxon>Rhodospirillales</taxon>
        <taxon>Novispirillaceae</taxon>
        <taxon>Haematospirillum</taxon>
    </lineage>
</organism>
<dbReference type="SUPFAM" id="SSF53218">
    <property type="entry name" value="Molybdenum cofactor biosynthesis proteins"/>
    <property type="match status" value="1"/>
</dbReference>
<accession>A0A143DDX4</accession>